<dbReference type="AlphaFoldDB" id="A0A4R4PS79"/>
<proteinExistence type="inferred from homology"/>
<keyword evidence="6" id="KW-1185">Reference proteome</keyword>
<dbReference type="PANTHER" id="PTHR43248">
    <property type="entry name" value="2-SUCCINYL-6-HYDROXY-2,4-CYCLOHEXADIENE-1-CARBOXYLATE SYNTHASE"/>
    <property type="match status" value="1"/>
</dbReference>
<dbReference type="InterPro" id="IPR000073">
    <property type="entry name" value="AB_hydrolase_1"/>
</dbReference>
<organism evidence="5 6">
    <name type="scientific">Kribbella albertanoniae</name>
    <dbReference type="NCBI Taxonomy" id="1266829"/>
    <lineage>
        <taxon>Bacteria</taxon>
        <taxon>Bacillati</taxon>
        <taxon>Actinomycetota</taxon>
        <taxon>Actinomycetes</taxon>
        <taxon>Propionibacteriales</taxon>
        <taxon>Kribbellaceae</taxon>
        <taxon>Kribbella</taxon>
    </lineage>
</organism>
<evidence type="ECO:0000259" key="4">
    <source>
        <dbReference type="Pfam" id="PF00561"/>
    </source>
</evidence>
<name>A0A4R4PS79_9ACTN</name>
<reference evidence="5 6" key="1">
    <citation type="submission" date="2019-03" db="EMBL/GenBank/DDBJ databases">
        <title>Draft genome sequences of novel Actinobacteria.</title>
        <authorList>
            <person name="Sahin N."/>
            <person name="Ay H."/>
            <person name="Saygin H."/>
        </authorList>
    </citation>
    <scope>NUCLEOTIDE SEQUENCE [LARGE SCALE GENOMIC DNA]</scope>
    <source>
        <strain evidence="5 6">JCM 30547</strain>
    </source>
</reference>
<gene>
    <name evidence="5" type="ORF">E1261_24700</name>
</gene>
<keyword evidence="3 5" id="KW-0378">Hydrolase</keyword>
<evidence type="ECO:0000313" key="5">
    <source>
        <dbReference type="EMBL" id="TDC25201.1"/>
    </source>
</evidence>
<evidence type="ECO:0000256" key="2">
    <source>
        <dbReference type="ARBA" id="ARBA00022729"/>
    </source>
</evidence>
<evidence type="ECO:0000256" key="3">
    <source>
        <dbReference type="ARBA" id="ARBA00022801"/>
    </source>
</evidence>
<feature type="domain" description="AB hydrolase-1" evidence="4">
    <location>
        <begin position="32"/>
        <end position="378"/>
    </location>
</feature>
<comment type="similarity">
    <text evidence="1">Belongs to the peptidase S33 family.</text>
</comment>
<dbReference type="PANTHER" id="PTHR43248:SF29">
    <property type="entry name" value="TRIPEPTIDYL AMINOPEPTIDASE"/>
    <property type="match status" value="1"/>
</dbReference>
<dbReference type="EMBL" id="SMKA01000127">
    <property type="protein sequence ID" value="TDC25201.1"/>
    <property type="molecule type" value="Genomic_DNA"/>
</dbReference>
<sequence>MRVPLDHLNPDGRSVQLAVSRLKADPAKRRGVLLTNPGGPGGPGTTYPLDLKPLLGEVAQQYDVIGIDPRFMGASDPADCGLVRPSDLFRSSLNRQDFNRASKLAAKFVAGCNGNRLPYASIRNVARDMDVIRAALGEQKISYYGVSWGGDLGVVYSQLFPQRVDRMVVDSVTDVEGSEYHHLATGERAEAAFDEWAAWVAWRDDQYHFGRTGMQVRATVKTITSLDSAVLPWALQSALGDETDRHLMARNVRALLDGKSTAELDAWKQQYFSTDPMLSRFAAASVAFTCNDNGWPRGSTPYWRDVQRTRETEPLFHMTFLPCAFWKYHTSEPELAIGNEVPMLIVQAERDNIPLRWAQELHAKLPNSTLKTIDRRAHGVYEYVSTTVNDYLLR</sequence>
<dbReference type="SUPFAM" id="SSF53474">
    <property type="entry name" value="alpha/beta-Hydrolases"/>
    <property type="match status" value="1"/>
</dbReference>
<keyword evidence="2" id="KW-0732">Signal</keyword>
<dbReference type="InterPro" id="IPR051601">
    <property type="entry name" value="Serine_prot/Carboxylest_S33"/>
</dbReference>
<dbReference type="Gene3D" id="3.40.50.1820">
    <property type="entry name" value="alpha/beta hydrolase"/>
    <property type="match status" value="1"/>
</dbReference>
<comment type="caution">
    <text evidence="5">The sequence shown here is derived from an EMBL/GenBank/DDBJ whole genome shotgun (WGS) entry which is preliminary data.</text>
</comment>
<accession>A0A4R4PS79</accession>
<protein>
    <submittedName>
        <fullName evidence="5">Alpha/beta fold hydrolase</fullName>
    </submittedName>
</protein>
<dbReference type="OrthoDB" id="3930934at2"/>
<evidence type="ECO:0000313" key="6">
    <source>
        <dbReference type="Proteomes" id="UP000295075"/>
    </source>
</evidence>
<dbReference type="GO" id="GO:0016787">
    <property type="term" value="F:hydrolase activity"/>
    <property type="evidence" value="ECO:0007669"/>
    <property type="project" value="UniProtKB-KW"/>
</dbReference>
<dbReference type="Proteomes" id="UP000295075">
    <property type="component" value="Unassembled WGS sequence"/>
</dbReference>
<dbReference type="Pfam" id="PF00561">
    <property type="entry name" value="Abhydrolase_1"/>
    <property type="match status" value="1"/>
</dbReference>
<evidence type="ECO:0000256" key="1">
    <source>
        <dbReference type="ARBA" id="ARBA00010088"/>
    </source>
</evidence>
<dbReference type="InterPro" id="IPR029058">
    <property type="entry name" value="AB_hydrolase_fold"/>
</dbReference>